<accession>A0ABS4FW71</accession>
<evidence type="ECO:0000313" key="9">
    <source>
        <dbReference type="EMBL" id="MBP1906836.1"/>
    </source>
</evidence>
<evidence type="ECO:0000256" key="3">
    <source>
        <dbReference type="ARBA" id="ARBA00022475"/>
    </source>
</evidence>
<feature type="transmembrane region" description="Helical" evidence="7">
    <location>
        <begin position="12"/>
        <end position="33"/>
    </location>
</feature>
<dbReference type="CDD" id="cd06261">
    <property type="entry name" value="TM_PBP2"/>
    <property type="match status" value="1"/>
</dbReference>
<organism evidence="9 10">
    <name type="scientific">Paenibacillus turicensis</name>
    <dbReference type="NCBI Taxonomy" id="160487"/>
    <lineage>
        <taxon>Bacteria</taxon>
        <taxon>Bacillati</taxon>
        <taxon>Bacillota</taxon>
        <taxon>Bacilli</taxon>
        <taxon>Bacillales</taxon>
        <taxon>Paenibacillaceae</taxon>
        <taxon>Paenibacillus</taxon>
    </lineage>
</organism>
<dbReference type="Pfam" id="PF00528">
    <property type="entry name" value="BPD_transp_1"/>
    <property type="match status" value="1"/>
</dbReference>
<dbReference type="PANTHER" id="PTHR30151:SF20">
    <property type="entry name" value="ABC TRANSPORTER PERMEASE PROTEIN HI_0355-RELATED"/>
    <property type="match status" value="1"/>
</dbReference>
<reference evidence="9 10" key="1">
    <citation type="submission" date="2021-03" db="EMBL/GenBank/DDBJ databases">
        <title>Genomic Encyclopedia of Type Strains, Phase IV (KMG-IV): sequencing the most valuable type-strain genomes for metagenomic binning, comparative biology and taxonomic classification.</title>
        <authorList>
            <person name="Goeker M."/>
        </authorList>
    </citation>
    <scope>NUCLEOTIDE SEQUENCE [LARGE SCALE GENOMIC DNA]</scope>
    <source>
        <strain evidence="9 10">DSM 14349</strain>
    </source>
</reference>
<keyword evidence="2 7" id="KW-0813">Transport</keyword>
<evidence type="ECO:0000256" key="7">
    <source>
        <dbReference type="RuleBase" id="RU363032"/>
    </source>
</evidence>
<evidence type="ECO:0000256" key="1">
    <source>
        <dbReference type="ARBA" id="ARBA00004651"/>
    </source>
</evidence>
<feature type="transmembrane region" description="Helical" evidence="7">
    <location>
        <begin position="94"/>
        <end position="119"/>
    </location>
</feature>
<feature type="domain" description="ABC transmembrane type-1" evidence="8">
    <location>
        <begin position="59"/>
        <end position="239"/>
    </location>
</feature>
<name>A0ABS4FW71_9BACL</name>
<protein>
    <submittedName>
        <fullName evidence="9">ABC-type nitrate/sulfonate/bicarbonate transport system permease component</fullName>
    </submittedName>
</protein>
<comment type="similarity">
    <text evidence="7">Belongs to the binding-protein-dependent transport system permease family.</text>
</comment>
<dbReference type="Gene3D" id="1.10.3720.10">
    <property type="entry name" value="MetI-like"/>
    <property type="match status" value="1"/>
</dbReference>
<dbReference type="InterPro" id="IPR035906">
    <property type="entry name" value="MetI-like_sf"/>
</dbReference>
<dbReference type="EMBL" id="JAGGKG010000019">
    <property type="protein sequence ID" value="MBP1906836.1"/>
    <property type="molecule type" value="Genomic_DNA"/>
</dbReference>
<comment type="subcellular location">
    <subcellularLocation>
        <location evidence="1 7">Cell membrane</location>
        <topology evidence="1 7">Multi-pass membrane protein</topology>
    </subcellularLocation>
</comment>
<dbReference type="SUPFAM" id="SSF161098">
    <property type="entry name" value="MetI-like"/>
    <property type="match status" value="1"/>
</dbReference>
<keyword evidence="3" id="KW-1003">Cell membrane</keyword>
<evidence type="ECO:0000259" key="8">
    <source>
        <dbReference type="PROSITE" id="PS50928"/>
    </source>
</evidence>
<feature type="transmembrane region" description="Helical" evidence="7">
    <location>
        <begin position="221"/>
        <end position="242"/>
    </location>
</feature>
<keyword evidence="4 7" id="KW-0812">Transmembrane</keyword>
<gene>
    <name evidence="9" type="ORF">J2Z32_003501</name>
</gene>
<keyword evidence="5 7" id="KW-1133">Transmembrane helix</keyword>
<dbReference type="PANTHER" id="PTHR30151">
    <property type="entry name" value="ALKANE SULFONATE ABC TRANSPORTER-RELATED, MEMBRANE SUBUNIT"/>
    <property type="match status" value="1"/>
</dbReference>
<dbReference type="Proteomes" id="UP001519272">
    <property type="component" value="Unassembled WGS sequence"/>
</dbReference>
<keyword evidence="6 7" id="KW-0472">Membrane</keyword>
<comment type="caution">
    <text evidence="9">The sequence shown here is derived from an EMBL/GenBank/DDBJ whole genome shotgun (WGS) entry which is preliminary data.</text>
</comment>
<dbReference type="InterPro" id="IPR000515">
    <property type="entry name" value="MetI-like"/>
</dbReference>
<feature type="transmembrane region" description="Helical" evidence="7">
    <location>
        <begin position="173"/>
        <end position="201"/>
    </location>
</feature>
<dbReference type="PROSITE" id="PS50928">
    <property type="entry name" value="ABC_TM1"/>
    <property type="match status" value="1"/>
</dbReference>
<evidence type="ECO:0000256" key="5">
    <source>
        <dbReference type="ARBA" id="ARBA00022989"/>
    </source>
</evidence>
<feature type="transmembrane region" description="Helical" evidence="7">
    <location>
        <begin position="125"/>
        <end position="144"/>
    </location>
</feature>
<evidence type="ECO:0000313" key="10">
    <source>
        <dbReference type="Proteomes" id="UP001519272"/>
    </source>
</evidence>
<feature type="transmembrane region" description="Helical" evidence="7">
    <location>
        <begin position="65"/>
        <end position="87"/>
    </location>
</feature>
<evidence type="ECO:0000256" key="6">
    <source>
        <dbReference type="ARBA" id="ARBA00023136"/>
    </source>
</evidence>
<sequence length="255" mass="28604">MKASQFIKNIWPPIVAVLLFIIAWELATDFFQIEKWILPSPTDIMKEARTGAFSLWQHTQATLELMLIGFGIGTAFGLLVAFLLDYVPFLKASVYPLIILSQNIPSIALAPLLMIWFGFGILPKIIIITLVCFFPVTVAALDGLHRTDPIMLNYMKMIGASKADIFRKLKIPFALPTIFSGIKIAATYSVMGAVVAEWIGANKGIGYYLLLQKSSFRTDRIFVGICIIVLISLAMFALISLLEKWMIRYKPQEHK</sequence>
<evidence type="ECO:0000256" key="2">
    <source>
        <dbReference type="ARBA" id="ARBA00022448"/>
    </source>
</evidence>
<dbReference type="RefSeq" id="WP_210090429.1">
    <property type="nucleotide sequence ID" value="NZ_JAGGKG010000019.1"/>
</dbReference>
<keyword evidence="10" id="KW-1185">Reference proteome</keyword>
<proteinExistence type="inferred from homology"/>
<evidence type="ECO:0000256" key="4">
    <source>
        <dbReference type="ARBA" id="ARBA00022692"/>
    </source>
</evidence>